<protein>
    <submittedName>
        <fullName evidence="2">Uncharacterized protein</fullName>
    </submittedName>
</protein>
<feature type="compositionally biased region" description="Polar residues" evidence="1">
    <location>
        <begin position="10"/>
        <end position="26"/>
    </location>
</feature>
<dbReference type="AlphaFoldDB" id="A0A7S2U9L4"/>
<gene>
    <name evidence="2" type="ORF">ASEP1449_LOCUS4670</name>
</gene>
<accession>A0A7S2U9L4</accession>
<reference evidence="2" key="1">
    <citation type="submission" date="2021-01" db="EMBL/GenBank/DDBJ databases">
        <authorList>
            <person name="Corre E."/>
            <person name="Pelletier E."/>
            <person name="Niang G."/>
            <person name="Scheremetjew M."/>
            <person name="Finn R."/>
            <person name="Kale V."/>
            <person name="Holt S."/>
            <person name="Cochrane G."/>
            <person name="Meng A."/>
            <person name="Brown T."/>
            <person name="Cohen L."/>
        </authorList>
    </citation>
    <scope>NUCLEOTIDE SEQUENCE</scope>
    <source>
        <strain evidence="2">CCMP2084</strain>
    </source>
</reference>
<dbReference type="InterPro" id="IPR019265">
    <property type="entry name" value="RTRAF"/>
</dbReference>
<evidence type="ECO:0000313" key="2">
    <source>
        <dbReference type="EMBL" id="CAD9812845.1"/>
    </source>
</evidence>
<dbReference type="PANTHER" id="PTHR15924">
    <property type="entry name" value="CLE"/>
    <property type="match status" value="1"/>
</dbReference>
<sequence>MTNGDGPDATPSTEYDNPPKTTESKANQPQQNPQRRHNHDSSTDTLTKSPHTTSRAKIPKEQKQWLERSLSALGHVEPSSFGSCLTVGTKEADDQLQAFVTWLEDRVIRQWDIESRNGLRNDFWTILPRYLNDLDCPPMYYAYSGKEGEEGRNKDDPVQRVQIVHWLVSCGVSDLAQQQQEEEEDNRPSPSLLQTKNEWKASDFPLGFSTNDDTVDHIATAIRMRYIVEMRRVQDKVNQRIAEMQRSTSTAHRQQRTNLPKTKKKSKKK</sequence>
<feature type="region of interest" description="Disordered" evidence="1">
    <location>
        <begin position="1"/>
        <end position="60"/>
    </location>
</feature>
<organism evidence="2">
    <name type="scientific">Attheya septentrionalis</name>
    <dbReference type="NCBI Taxonomy" id="420275"/>
    <lineage>
        <taxon>Eukaryota</taxon>
        <taxon>Sar</taxon>
        <taxon>Stramenopiles</taxon>
        <taxon>Ochrophyta</taxon>
        <taxon>Bacillariophyta</taxon>
        <taxon>Coscinodiscophyceae</taxon>
        <taxon>Chaetocerotophycidae</taxon>
        <taxon>Chaetocerotales</taxon>
        <taxon>Attheyaceae</taxon>
        <taxon>Attheya</taxon>
    </lineage>
</organism>
<feature type="compositionally biased region" description="Polar residues" evidence="1">
    <location>
        <begin position="43"/>
        <end position="55"/>
    </location>
</feature>
<evidence type="ECO:0000256" key="1">
    <source>
        <dbReference type="SAM" id="MobiDB-lite"/>
    </source>
</evidence>
<name>A0A7S2U9L4_9STRA</name>
<dbReference type="EMBL" id="HBHQ01006941">
    <property type="protein sequence ID" value="CAD9812845.1"/>
    <property type="molecule type" value="Transcribed_RNA"/>
</dbReference>
<dbReference type="Pfam" id="PF10036">
    <property type="entry name" value="RLL"/>
    <property type="match status" value="1"/>
</dbReference>
<feature type="region of interest" description="Disordered" evidence="1">
    <location>
        <begin position="241"/>
        <end position="269"/>
    </location>
</feature>
<proteinExistence type="predicted"/>
<feature type="compositionally biased region" description="Polar residues" evidence="1">
    <location>
        <begin position="245"/>
        <end position="260"/>
    </location>
</feature>
<feature type="region of interest" description="Disordered" evidence="1">
    <location>
        <begin position="177"/>
        <end position="196"/>
    </location>
</feature>